<evidence type="ECO:0000256" key="3">
    <source>
        <dbReference type="PROSITE-ProRule" id="PRU00221"/>
    </source>
</evidence>
<dbReference type="Pfam" id="PF00400">
    <property type="entry name" value="WD40"/>
    <property type="match status" value="2"/>
</dbReference>
<dbReference type="PROSITE" id="PS50294">
    <property type="entry name" value="WD_REPEATS_REGION"/>
    <property type="match status" value="1"/>
</dbReference>
<dbReference type="Gene3D" id="2.130.10.10">
    <property type="entry name" value="YVTN repeat-like/Quinoprotein amine dehydrogenase"/>
    <property type="match status" value="1"/>
</dbReference>
<dbReference type="EMBL" id="UFQS01001732">
    <property type="protein sequence ID" value="SSX12062.1"/>
    <property type="molecule type" value="Genomic_DNA"/>
</dbReference>
<dbReference type="SUPFAM" id="SSF50978">
    <property type="entry name" value="WD40 repeat-like"/>
    <property type="match status" value="1"/>
</dbReference>
<evidence type="ECO:0000256" key="1">
    <source>
        <dbReference type="ARBA" id="ARBA00022574"/>
    </source>
</evidence>
<name>A0A336L616_CULSO</name>
<reference evidence="4" key="1">
    <citation type="submission" date="2018-04" db="EMBL/GenBank/DDBJ databases">
        <authorList>
            <person name="Go L.Y."/>
            <person name="Mitchell J.A."/>
        </authorList>
    </citation>
    <scope>NUCLEOTIDE SEQUENCE</scope>
    <source>
        <tissue evidence="4">Whole organism</tissue>
    </source>
</reference>
<gene>
    <name evidence="4" type="primary">CSON003810</name>
</gene>
<dbReference type="InterPro" id="IPR033010">
    <property type="entry name" value="Cdc20/Fizzy"/>
</dbReference>
<dbReference type="VEuPathDB" id="VectorBase:CSON003810"/>
<dbReference type="InterPro" id="IPR015943">
    <property type="entry name" value="WD40/YVTN_repeat-like_dom_sf"/>
</dbReference>
<dbReference type="OMA" id="NEMPELC"/>
<organism evidence="4">
    <name type="scientific">Culicoides sonorensis</name>
    <name type="common">Biting midge</name>
    <dbReference type="NCBI Taxonomy" id="179676"/>
    <lineage>
        <taxon>Eukaryota</taxon>
        <taxon>Metazoa</taxon>
        <taxon>Ecdysozoa</taxon>
        <taxon>Arthropoda</taxon>
        <taxon>Hexapoda</taxon>
        <taxon>Insecta</taxon>
        <taxon>Pterygota</taxon>
        <taxon>Neoptera</taxon>
        <taxon>Endopterygota</taxon>
        <taxon>Diptera</taxon>
        <taxon>Nematocera</taxon>
        <taxon>Chironomoidea</taxon>
        <taxon>Ceratopogonidae</taxon>
        <taxon>Ceratopogoninae</taxon>
        <taxon>Culicoides</taxon>
        <taxon>Monoculicoides</taxon>
    </lineage>
</organism>
<dbReference type="GO" id="GO:0005680">
    <property type="term" value="C:anaphase-promoting complex"/>
    <property type="evidence" value="ECO:0007669"/>
    <property type="project" value="TreeGrafter"/>
</dbReference>
<proteinExistence type="predicted"/>
<evidence type="ECO:0000313" key="5">
    <source>
        <dbReference type="EMBL" id="SSX31551.1"/>
    </source>
</evidence>
<dbReference type="AlphaFoldDB" id="A0A336L616"/>
<dbReference type="GO" id="GO:0031145">
    <property type="term" value="P:anaphase-promoting complex-dependent catabolic process"/>
    <property type="evidence" value="ECO:0007669"/>
    <property type="project" value="TreeGrafter"/>
</dbReference>
<evidence type="ECO:0000256" key="2">
    <source>
        <dbReference type="ARBA" id="ARBA00022737"/>
    </source>
</evidence>
<keyword evidence="2" id="KW-0677">Repeat</keyword>
<evidence type="ECO:0000313" key="4">
    <source>
        <dbReference type="EMBL" id="SSX12062.1"/>
    </source>
</evidence>
<feature type="repeat" description="WD" evidence="3">
    <location>
        <begin position="393"/>
        <end position="425"/>
    </location>
</feature>
<dbReference type="GO" id="GO:1990757">
    <property type="term" value="F:ubiquitin ligase activator activity"/>
    <property type="evidence" value="ECO:0007669"/>
    <property type="project" value="TreeGrafter"/>
</dbReference>
<dbReference type="SMART" id="SM00320">
    <property type="entry name" value="WD40"/>
    <property type="match status" value="3"/>
</dbReference>
<reference evidence="5" key="2">
    <citation type="submission" date="2018-07" db="EMBL/GenBank/DDBJ databases">
        <authorList>
            <person name="Quirk P.G."/>
            <person name="Krulwich T.A."/>
        </authorList>
    </citation>
    <scope>NUCLEOTIDE SEQUENCE</scope>
</reference>
<dbReference type="GO" id="GO:1905786">
    <property type="term" value="P:positive regulation of anaphase-promoting complex-dependent catabolic process"/>
    <property type="evidence" value="ECO:0007669"/>
    <property type="project" value="TreeGrafter"/>
</dbReference>
<sequence length="467" mass="54524">MHLITTSVDTTPKFYGDRFIPRRYFGLPEIDNENIRAKSIHQDVMRMKIRKGYWRRYKMDKMLCDVFDLKINPVKSSVLKFSDNFSQNDILREPQDHNPFRQDWACKPRNRPLAFLEAVHDLPSLKRTVGRQLIDWSAKNEIVAILSNKLVIWQLFTEKTIAYLMQETKAVVYDSTGNYLALATRCFGHATIYIWDTSVQDKRYKLHSEQLDQSPLLKYDEVSCMAWNAGLKIYCGTFEGTIFVFDFADRKIKGICKNVHNGVIVSIKFSFKYRYLASCDDRYTLRIWYCEGIHLEPKFTINRTSPIYFDFHPWKVHEMVFSCQKPTEITIFNIATQKPVALYKQYCGLQNTKIHAVSFCKKSAELLVSLWLKAEERSKILVLSAMDQVVDVLESHEEPVHHLVWSPDGKVLGTASEDQTFVLWNFFGLPGIEDSMSLRRRNNLPAGKPKSKNWTYEEKSVFKVSIR</sequence>
<accession>A0A336L616</accession>
<dbReference type="GO" id="GO:0010997">
    <property type="term" value="F:anaphase-promoting complex binding"/>
    <property type="evidence" value="ECO:0007669"/>
    <property type="project" value="InterPro"/>
</dbReference>
<keyword evidence="1 3" id="KW-0853">WD repeat</keyword>
<dbReference type="PROSITE" id="PS50082">
    <property type="entry name" value="WD_REPEATS_2"/>
    <property type="match status" value="1"/>
</dbReference>
<dbReference type="PANTHER" id="PTHR19918:SF52">
    <property type="entry name" value="PROTEIN CORTEX"/>
    <property type="match status" value="1"/>
</dbReference>
<dbReference type="PANTHER" id="PTHR19918">
    <property type="entry name" value="CELL DIVISION CYCLE 20 CDC20 FIZZY -RELATED"/>
    <property type="match status" value="1"/>
</dbReference>
<protein>
    <submittedName>
        <fullName evidence="4">CSON003810 protein</fullName>
    </submittedName>
</protein>
<dbReference type="InterPro" id="IPR036322">
    <property type="entry name" value="WD40_repeat_dom_sf"/>
</dbReference>
<dbReference type="EMBL" id="UFQT01001732">
    <property type="protein sequence ID" value="SSX31551.1"/>
    <property type="molecule type" value="Genomic_DNA"/>
</dbReference>
<dbReference type="InterPro" id="IPR001680">
    <property type="entry name" value="WD40_rpt"/>
</dbReference>